<reference evidence="1" key="1">
    <citation type="journal article" date="2015" name="Genome Biol. Evol.">
        <title>Nucleomorph Genome Sequences of Two Chlorarachniophytes, Amorphochlora amoebiformis and Lotharella vacuolata.</title>
        <authorList>
            <person name="Suzuki S."/>
            <person name="Shirato S."/>
            <person name="Hirakawa Y."/>
            <person name="Ishida K."/>
        </authorList>
    </citation>
    <scope>NUCLEOTIDE SEQUENCE</scope>
    <source>
        <strain evidence="1">CCMP2058</strain>
    </source>
</reference>
<sequence>MKPLNLKKIVSLNGAKINYTNDLKKPLLSIKVKWKDDKYTWEDSKNISHYSLVKYEDYIWKKIGKVWILLKNLLFSLKDCASDHRFISYIIDNSQRKALHYFPINKSYYNLYIMTKNEISSTFRDYSNRTPLELLLNYFEYSAIKAVYSSMASYESSLTNILQIHQLIMSKSCSQKFNNKETELSLLKLLKILILTLYFKLPNPRINTLIIGDLESMPIVKLPSSNIYQKISNNNISYFSLLNLKESIISKGINKIISRRKQKESLEMLQQDYSQNKNDGFGNKSYWVKTIGDGSITDGFKNSLLIDILKTNN</sequence>
<keyword evidence="1" id="KW-0542">Nucleomorph</keyword>
<accession>A0A0H5BIE2</accession>
<geneLocation type="nucleomorph" evidence="1"/>
<dbReference type="EMBL" id="AB996603">
    <property type="protein sequence ID" value="BAS01911.1"/>
    <property type="molecule type" value="Genomic_DNA"/>
</dbReference>
<evidence type="ECO:0000313" key="1">
    <source>
        <dbReference type="EMBL" id="BAS01911.1"/>
    </source>
</evidence>
<name>A0A0H5BIE2_9EUKA</name>
<organism evidence="1">
    <name type="scientific">Amorphochlora amoebiformis</name>
    <dbReference type="NCBI Taxonomy" id="1561963"/>
    <lineage>
        <taxon>Eukaryota</taxon>
        <taxon>Sar</taxon>
        <taxon>Rhizaria</taxon>
        <taxon>Cercozoa</taxon>
        <taxon>Chlorarachniophyceae</taxon>
        <taxon>Amorphochlora</taxon>
    </lineage>
</organism>
<dbReference type="AlphaFoldDB" id="A0A0H5BIE2"/>
<proteinExistence type="predicted"/>
<protein>
    <submittedName>
        <fullName evidence="1">Uncharacterized protein</fullName>
    </submittedName>
</protein>